<keyword evidence="4" id="KW-1185">Reference proteome</keyword>
<reference evidence="3 4" key="1">
    <citation type="submission" date="2024-04" db="EMBL/GenBank/DDBJ databases">
        <title>Novel species of the genus Ideonella isolated from streams.</title>
        <authorList>
            <person name="Lu H."/>
        </authorList>
    </citation>
    <scope>NUCLEOTIDE SEQUENCE [LARGE SCALE GENOMIC DNA]</scope>
    <source>
        <strain evidence="3 4">LYT19W</strain>
    </source>
</reference>
<evidence type="ECO:0000313" key="4">
    <source>
        <dbReference type="Proteomes" id="UP001379945"/>
    </source>
</evidence>
<comment type="caution">
    <text evidence="1">Lacks conserved residue(s) required for the propagation of feature annotation.</text>
</comment>
<proteinExistence type="predicted"/>
<evidence type="ECO:0000259" key="2">
    <source>
        <dbReference type="PROSITE" id="PS50110"/>
    </source>
</evidence>
<gene>
    <name evidence="3" type="ORF">AACH00_07030</name>
</gene>
<dbReference type="PROSITE" id="PS50110">
    <property type="entry name" value="RESPONSE_REGULATORY"/>
    <property type="match status" value="1"/>
</dbReference>
<evidence type="ECO:0000313" key="3">
    <source>
        <dbReference type="EMBL" id="MEK8046089.1"/>
    </source>
</evidence>
<accession>A0ABU9C2L0</accession>
<protein>
    <recommendedName>
        <fullName evidence="2">Response regulatory domain-containing protein</fullName>
    </recommendedName>
</protein>
<dbReference type="SUPFAM" id="SSF52172">
    <property type="entry name" value="CheY-like"/>
    <property type="match status" value="1"/>
</dbReference>
<comment type="caution">
    <text evidence="3">The sequence shown here is derived from an EMBL/GenBank/DDBJ whole genome shotgun (WGS) entry which is preliminary data.</text>
</comment>
<name>A0ABU9C2L0_9BURK</name>
<organism evidence="3 4">
    <name type="scientific">Ideonella margarita</name>
    <dbReference type="NCBI Taxonomy" id="2984191"/>
    <lineage>
        <taxon>Bacteria</taxon>
        <taxon>Pseudomonadati</taxon>
        <taxon>Pseudomonadota</taxon>
        <taxon>Betaproteobacteria</taxon>
        <taxon>Burkholderiales</taxon>
        <taxon>Sphaerotilaceae</taxon>
        <taxon>Ideonella</taxon>
    </lineage>
</organism>
<evidence type="ECO:0000256" key="1">
    <source>
        <dbReference type="PROSITE-ProRule" id="PRU00169"/>
    </source>
</evidence>
<dbReference type="Proteomes" id="UP001379945">
    <property type="component" value="Unassembled WGS sequence"/>
</dbReference>
<sequence>MSNILVLDPVPTRRRVVVDLLNAVGWKVFEAEQPWEALAILNVTPIRLLIVNAGAQNAAGLALVHHLRTRADTRHIPALQLGYGVTGDPAHEAHRAGVNHRLDYDVGVADLVLGIALLMGQDPATRAVLAGMAQPAISLQVTSIWQAQIELLDGPSLTPGGSYAAREVLERLLSVREDDLGADAALALAGVPHAGALLRSWAGQYLPQPAMRLDPGFERLMGRCLGHALHH</sequence>
<dbReference type="EMBL" id="JBBUTI010000004">
    <property type="protein sequence ID" value="MEK8046089.1"/>
    <property type="molecule type" value="Genomic_DNA"/>
</dbReference>
<feature type="domain" description="Response regulatory" evidence="2">
    <location>
        <begin position="3"/>
        <end position="119"/>
    </location>
</feature>
<dbReference type="Gene3D" id="3.40.50.2300">
    <property type="match status" value="1"/>
</dbReference>
<dbReference type="RefSeq" id="WP_341398368.1">
    <property type="nucleotide sequence ID" value="NZ_JBBUTI010000004.1"/>
</dbReference>
<dbReference type="InterPro" id="IPR011006">
    <property type="entry name" value="CheY-like_superfamily"/>
</dbReference>
<dbReference type="InterPro" id="IPR001789">
    <property type="entry name" value="Sig_transdc_resp-reg_receiver"/>
</dbReference>